<gene>
    <name evidence="1" type="ORF">Vadar_027657</name>
</gene>
<dbReference type="EMBL" id="CM037155">
    <property type="protein sequence ID" value="KAH7847566.1"/>
    <property type="molecule type" value="Genomic_DNA"/>
</dbReference>
<evidence type="ECO:0000313" key="2">
    <source>
        <dbReference type="Proteomes" id="UP000828048"/>
    </source>
</evidence>
<sequence length="108" mass="12210">MIMENAMLCCVGLRREEIEDGSEQLYPCTGNFDTGVDDLGNSKWYIEWSTDMNSHILPECVVSFKYTNCLAGVLSASRDMCLEFESHQGIEGPSSRPFQELLNSFLQE</sequence>
<comment type="caution">
    <text evidence="1">The sequence shown here is derived from an EMBL/GenBank/DDBJ whole genome shotgun (WGS) entry which is preliminary data.</text>
</comment>
<proteinExistence type="predicted"/>
<protein>
    <submittedName>
        <fullName evidence="1">Uncharacterized protein</fullName>
    </submittedName>
</protein>
<reference evidence="1 2" key="1">
    <citation type="journal article" date="2021" name="Hortic Res">
        <title>High-quality reference genome and annotation aids understanding of berry development for evergreen blueberry (Vaccinium darrowii).</title>
        <authorList>
            <person name="Yu J."/>
            <person name="Hulse-Kemp A.M."/>
            <person name="Babiker E."/>
            <person name="Staton M."/>
        </authorList>
    </citation>
    <scope>NUCLEOTIDE SEQUENCE [LARGE SCALE GENOMIC DNA]</scope>
    <source>
        <strain evidence="2">cv. NJ 8807/NJ 8810</strain>
        <tissue evidence="1">Young leaf</tissue>
    </source>
</reference>
<keyword evidence="2" id="KW-1185">Reference proteome</keyword>
<organism evidence="1 2">
    <name type="scientific">Vaccinium darrowii</name>
    <dbReference type="NCBI Taxonomy" id="229202"/>
    <lineage>
        <taxon>Eukaryota</taxon>
        <taxon>Viridiplantae</taxon>
        <taxon>Streptophyta</taxon>
        <taxon>Embryophyta</taxon>
        <taxon>Tracheophyta</taxon>
        <taxon>Spermatophyta</taxon>
        <taxon>Magnoliopsida</taxon>
        <taxon>eudicotyledons</taxon>
        <taxon>Gunneridae</taxon>
        <taxon>Pentapetalae</taxon>
        <taxon>asterids</taxon>
        <taxon>Ericales</taxon>
        <taxon>Ericaceae</taxon>
        <taxon>Vaccinioideae</taxon>
        <taxon>Vaccinieae</taxon>
        <taxon>Vaccinium</taxon>
    </lineage>
</organism>
<dbReference type="Proteomes" id="UP000828048">
    <property type="component" value="Chromosome 5"/>
</dbReference>
<name>A0ACB7Y2K2_9ERIC</name>
<accession>A0ACB7Y2K2</accession>
<evidence type="ECO:0000313" key="1">
    <source>
        <dbReference type="EMBL" id="KAH7847566.1"/>
    </source>
</evidence>